<evidence type="ECO:0000259" key="1">
    <source>
        <dbReference type="Pfam" id="PF02627"/>
    </source>
</evidence>
<proteinExistence type="predicted"/>
<dbReference type="SUPFAM" id="SSF69118">
    <property type="entry name" value="AhpD-like"/>
    <property type="match status" value="1"/>
</dbReference>
<gene>
    <name evidence="2" type="ORF">Aca07nite_64910</name>
</gene>
<dbReference type="Pfam" id="PF02627">
    <property type="entry name" value="CMD"/>
    <property type="match status" value="1"/>
</dbReference>
<dbReference type="InterPro" id="IPR003779">
    <property type="entry name" value="CMD-like"/>
</dbReference>
<dbReference type="NCBIfam" id="TIGR01926">
    <property type="entry name" value="peroxid_rel"/>
    <property type="match status" value="1"/>
</dbReference>
<dbReference type="Gene3D" id="1.20.1290.10">
    <property type="entry name" value="AhpD-like"/>
    <property type="match status" value="1"/>
</dbReference>
<dbReference type="PANTHER" id="PTHR35446">
    <property type="entry name" value="SI:CH211-175M2.5"/>
    <property type="match status" value="1"/>
</dbReference>
<accession>A0ABQ3WSE9</accession>
<dbReference type="InterPro" id="IPR029032">
    <property type="entry name" value="AhpD-like"/>
</dbReference>
<comment type="caution">
    <text evidence="2">The sequence shown here is derived from an EMBL/GenBank/DDBJ whole genome shotgun (WGS) entry which is preliminary data.</text>
</comment>
<protein>
    <recommendedName>
        <fullName evidence="1">Carboxymuconolactone decarboxylase-like domain-containing protein</fullName>
    </recommendedName>
</protein>
<dbReference type="EMBL" id="BOMF01000123">
    <property type="protein sequence ID" value="GID49216.1"/>
    <property type="molecule type" value="Genomic_DNA"/>
</dbReference>
<organism evidence="2">
    <name type="scientific">Actinoplanes campanulatus</name>
    <dbReference type="NCBI Taxonomy" id="113559"/>
    <lineage>
        <taxon>Bacteria</taxon>
        <taxon>Bacillati</taxon>
        <taxon>Actinomycetota</taxon>
        <taxon>Actinomycetes</taxon>
        <taxon>Micromonosporales</taxon>
        <taxon>Micromonosporaceae</taxon>
        <taxon>Actinoplanes</taxon>
    </lineage>
</organism>
<feature type="domain" description="Carboxymuconolactone decarboxylase-like" evidence="1">
    <location>
        <begin position="48"/>
        <end position="112"/>
    </location>
</feature>
<name>A0ABQ3WSE9_9ACTN</name>
<reference evidence="2" key="1">
    <citation type="submission" date="2021-01" db="EMBL/GenBank/DDBJ databases">
        <title>Whole genome shotgun sequence of Actinoplanes capillaceus NBRC 16408.</title>
        <authorList>
            <person name="Komaki H."/>
            <person name="Tamura T."/>
        </authorList>
    </citation>
    <scope>NUCLEOTIDE SEQUENCE [LARGE SCALE GENOMIC DNA]</scope>
    <source>
        <strain evidence="2">NBRC 16408</strain>
    </source>
</reference>
<evidence type="ECO:0000313" key="2">
    <source>
        <dbReference type="EMBL" id="GID49216.1"/>
    </source>
</evidence>
<dbReference type="InterPro" id="IPR010195">
    <property type="entry name" value="Uncharacterised_peroxidase-rel"/>
</dbReference>
<dbReference type="NCBIfam" id="TIGR00778">
    <property type="entry name" value="ahpD_dom"/>
    <property type="match status" value="1"/>
</dbReference>
<dbReference type="PANTHER" id="PTHR35446:SF2">
    <property type="entry name" value="CARBOXYMUCONOLACTONE DECARBOXYLASE-LIKE DOMAIN-CONTAINING PROTEIN"/>
    <property type="match status" value="1"/>
</dbReference>
<sequence length="213" mass="23554">MDSDTGARVSLIDEADATGRLAELYDRAKEVTGLDFVPDMFRLVSTRPELLETMLAGFNGVFNHGRLPRRTREMISAWTSKVNQCPYCVGTHNYFLQVYGGSEELAAAIDTAQSPDDLPVDERERVLLRLLTKLSLSAYKITDEDWEKALDAGWTADELLEAFFCAALFNFITRLVDGLGLGTTVTKSRISQQELPEETVIGEPVAARSVAAD</sequence>
<dbReference type="InterPro" id="IPR004675">
    <property type="entry name" value="AhpD_core"/>
</dbReference>